<dbReference type="Gene3D" id="3.40.50.300">
    <property type="entry name" value="P-loop containing nucleotide triphosphate hydrolases"/>
    <property type="match status" value="1"/>
</dbReference>
<dbReference type="InterPro" id="IPR008921">
    <property type="entry name" value="DNA_pol3_clamp-load_cplx_C"/>
</dbReference>
<organism evidence="9 10">
    <name type="scientific">Candidatus Sulfotelmatobacter kueseliae</name>
    <dbReference type="NCBI Taxonomy" id="2042962"/>
    <lineage>
        <taxon>Bacteria</taxon>
        <taxon>Pseudomonadati</taxon>
        <taxon>Acidobacteriota</taxon>
        <taxon>Terriglobia</taxon>
        <taxon>Terriglobales</taxon>
        <taxon>Candidatus Korobacteraceae</taxon>
        <taxon>Candidatus Sulfotelmatobacter</taxon>
    </lineage>
</organism>
<comment type="similarity">
    <text evidence="2">Belongs to the AAA ATPase family. RarA/MGS1/WRNIP1 subfamily.</text>
</comment>
<dbReference type="PANTHER" id="PTHR13779">
    <property type="entry name" value="WERNER HELICASE-INTERACTING PROTEIN 1 FAMILY MEMBER"/>
    <property type="match status" value="1"/>
</dbReference>
<evidence type="ECO:0000256" key="5">
    <source>
        <dbReference type="ARBA" id="ARBA00022741"/>
    </source>
</evidence>
<dbReference type="Pfam" id="PF16193">
    <property type="entry name" value="AAA_assoc_2"/>
    <property type="match status" value="1"/>
</dbReference>
<dbReference type="Gene3D" id="1.10.8.60">
    <property type="match status" value="1"/>
</dbReference>
<feature type="region of interest" description="Disordered" evidence="7">
    <location>
        <begin position="230"/>
        <end position="249"/>
    </location>
</feature>
<dbReference type="InterPro" id="IPR032423">
    <property type="entry name" value="AAA_assoc_2"/>
</dbReference>
<dbReference type="GO" id="GO:0006261">
    <property type="term" value="P:DNA-templated DNA replication"/>
    <property type="evidence" value="ECO:0007669"/>
    <property type="project" value="TreeGrafter"/>
</dbReference>
<dbReference type="InterPro" id="IPR003959">
    <property type="entry name" value="ATPase_AAA_core"/>
</dbReference>
<proteinExistence type="inferred from homology"/>
<dbReference type="AlphaFoldDB" id="A0A2U3KII2"/>
<dbReference type="Proteomes" id="UP000238701">
    <property type="component" value="Unassembled WGS sequence"/>
</dbReference>
<evidence type="ECO:0000259" key="8">
    <source>
        <dbReference type="SMART" id="SM00382"/>
    </source>
</evidence>
<dbReference type="Pfam" id="PF12002">
    <property type="entry name" value="MgsA_C"/>
    <property type="match status" value="1"/>
</dbReference>
<dbReference type="FunFam" id="1.20.272.10:FF:000001">
    <property type="entry name" value="Putative AAA family ATPase"/>
    <property type="match status" value="1"/>
</dbReference>
<dbReference type="SUPFAM" id="SSF52540">
    <property type="entry name" value="P-loop containing nucleoside triphosphate hydrolases"/>
    <property type="match status" value="1"/>
</dbReference>
<evidence type="ECO:0000256" key="7">
    <source>
        <dbReference type="SAM" id="MobiDB-lite"/>
    </source>
</evidence>
<comment type="function">
    <text evidence="1">DNA-dependent ATPase that plays important roles in cellular responses to stalled DNA replication processes.</text>
</comment>
<feature type="compositionally biased region" description="Basic and acidic residues" evidence="7">
    <location>
        <begin position="234"/>
        <end position="243"/>
    </location>
</feature>
<feature type="region of interest" description="Disordered" evidence="7">
    <location>
        <begin position="466"/>
        <end position="486"/>
    </location>
</feature>
<dbReference type="GO" id="GO:0000731">
    <property type="term" value="P:DNA synthesis involved in DNA repair"/>
    <property type="evidence" value="ECO:0007669"/>
    <property type="project" value="TreeGrafter"/>
</dbReference>
<gene>
    <name evidence="9" type="primary">rarA</name>
    <name evidence="9" type="ORF">SBA1_270062</name>
</gene>
<dbReference type="Pfam" id="PF00004">
    <property type="entry name" value="AAA"/>
    <property type="match status" value="1"/>
</dbReference>
<keyword evidence="6" id="KW-0067">ATP-binding</keyword>
<reference evidence="10" key="1">
    <citation type="submission" date="2018-02" db="EMBL/GenBank/DDBJ databases">
        <authorList>
            <person name="Hausmann B."/>
        </authorList>
    </citation>
    <scope>NUCLEOTIDE SEQUENCE [LARGE SCALE GENOMIC DNA]</scope>
    <source>
        <strain evidence="10">Peat soil MAG SbA1</strain>
    </source>
</reference>
<dbReference type="InterPro" id="IPR051314">
    <property type="entry name" value="AAA_ATPase_RarA/MGS1/WRNIP1"/>
</dbReference>
<dbReference type="FunFam" id="3.40.50.300:FF:000137">
    <property type="entry name" value="Replication-associated recombination protein A"/>
    <property type="match status" value="1"/>
</dbReference>
<feature type="domain" description="AAA+ ATPase" evidence="8">
    <location>
        <begin position="56"/>
        <end position="172"/>
    </location>
</feature>
<accession>A0A2U3KII2</accession>
<dbReference type="SUPFAM" id="SSF48019">
    <property type="entry name" value="post-AAA+ oligomerization domain-like"/>
    <property type="match status" value="1"/>
</dbReference>
<dbReference type="GO" id="GO:0016887">
    <property type="term" value="F:ATP hydrolysis activity"/>
    <property type="evidence" value="ECO:0007669"/>
    <property type="project" value="InterPro"/>
</dbReference>
<dbReference type="CDD" id="cd00009">
    <property type="entry name" value="AAA"/>
    <property type="match status" value="1"/>
</dbReference>
<dbReference type="SMART" id="SM00382">
    <property type="entry name" value="AAA"/>
    <property type="match status" value="1"/>
</dbReference>
<sequence>MATVSLFQPIPNAGSAADKTRPLADRMRPRTLDEFVGQEQLINPGKPLRTQIERDDMGSLIFWGPPGTGKTTLAKIIANMTKADFIEFSAVLAGIKEIKQVMADAERARQYGTRTIVFIDEIHRFNKAQQDAFLPHVEKGNIRLIGATTENPSFEINSALLSRTRVYVLQPLTEDQIVLLLRRALSDGKRGLGEMNLSASDDVLKKIASYSSGDARNAYNVLEVAAGLAKSPPSRKEREKDGATAESPLLAKDARNGAPVAAEITDDIVRDALQKKILLYDKTGEEHYNLISALHKSVRNSDPDAALYWLGRMLEAGEDPLYIARRVVRMAVEDIGLADPNALSLCMAARDAVDFIGMPEGNLALAQAVVYLSAAPKSNALYTAYGEVKQDVEQTSADPVPLHLRNAPTALMKGLGYGRGYQYAHDLEEKVADMQCLPDNLRGRVYYHPTNEGIEKRIRERLEEIKKQRSQAAKQGAAPPAREGSE</sequence>
<name>A0A2U3KII2_9BACT</name>
<dbReference type="EMBL" id="OMOD01000119">
    <property type="protein sequence ID" value="SPF39347.1"/>
    <property type="molecule type" value="Genomic_DNA"/>
</dbReference>
<dbReference type="PANTHER" id="PTHR13779:SF7">
    <property type="entry name" value="ATPASE WRNIP1"/>
    <property type="match status" value="1"/>
</dbReference>
<dbReference type="GO" id="GO:0003677">
    <property type="term" value="F:DNA binding"/>
    <property type="evidence" value="ECO:0007669"/>
    <property type="project" value="InterPro"/>
</dbReference>
<dbReference type="CDD" id="cd18139">
    <property type="entry name" value="HLD_clamp_RarA"/>
    <property type="match status" value="1"/>
</dbReference>
<dbReference type="Gene3D" id="1.20.272.10">
    <property type="match status" value="1"/>
</dbReference>
<evidence type="ECO:0000256" key="1">
    <source>
        <dbReference type="ARBA" id="ARBA00002393"/>
    </source>
</evidence>
<keyword evidence="5" id="KW-0547">Nucleotide-binding</keyword>
<dbReference type="GO" id="GO:0008047">
    <property type="term" value="F:enzyme activator activity"/>
    <property type="evidence" value="ECO:0007669"/>
    <property type="project" value="TreeGrafter"/>
</dbReference>
<keyword evidence="4" id="KW-0235">DNA replication</keyword>
<evidence type="ECO:0000313" key="10">
    <source>
        <dbReference type="Proteomes" id="UP000238701"/>
    </source>
</evidence>
<evidence type="ECO:0000256" key="3">
    <source>
        <dbReference type="ARBA" id="ARBA00020776"/>
    </source>
</evidence>
<dbReference type="InterPro" id="IPR003593">
    <property type="entry name" value="AAA+_ATPase"/>
</dbReference>
<dbReference type="InterPro" id="IPR021886">
    <property type="entry name" value="MgsA_C"/>
</dbReference>
<evidence type="ECO:0000256" key="2">
    <source>
        <dbReference type="ARBA" id="ARBA00008959"/>
    </source>
</evidence>
<evidence type="ECO:0000313" key="9">
    <source>
        <dbReference type="EMBL" id="SPF39347.1"/>
    </source>
</evidence>
<dbReference type="GO" id="GO:0005524">
    <property type="term" value="F:ATP binding"/>
    <property type="evidence" value="ECO:0007669"/>
    <property type="project" value="UniProtKB-KW"/>
</dbReference>
<dbReference type="GO" id="GO:0017116">
    <property type="term" value="F:single-stranded DNA helicase activity"/>
    <property type="evidence" value="ECO:0007669"/>
    <property type="project" value="TreeGrafter"/>
</dbReference>
<dbReference type="InterPro" id="IPR027417">
    <property type="entry name" value="P-loop_NTPase"/>
</dbReference>
<protein>
    <recommendedName>
        <fullName evidence="3">Replication-associated recombination protein A</fullName>
    </recommendedName>
</protein>
<dbReference type="FunFam" id="1.10.3710.10:FF:000004">
    <property type="entry name" value="Putative ATPase, AAA family"/>
    <property type="match status" value="1"/>
</dbReference>
<evidence type="ECO:0000256" key="4">
    <source>
        <dbReference type="ARBA" id="ARBA00022705"/>
    </source>
</evidence>
<evidence type="ECO:0000256" key="6">
    <source>
        <dbReference type="ARBA" id="ARBA00022840"/>
    </source>
</evidence>
<dbReference type="Gene3D" id="1.10.3710.10">
    <property type="entry name" value="DNA polymerase III clamp loader subunits, C-terminal domain"/>
    <property type="match status" value="1"/>
</dbReference>